<evidence type="ECO:0000259" key="1">
    <source>
        <dbReference type="PROSITE" id="PS50943"/>
    </source>
</evidence>
<gene>
    <name evidence="2" type="ORF">ABH903_002920</name>
</gene>
<protein>
    <submittedName>
        <fullName evidence="2">Transcriptional regulator with XRE-family HTH domain</fullName>
    </submittedName>
</protein>
<feature type="domain" description="HTH cro/C1-type" evidence="1">
    <location>
        <begin position="13"/>
        <end position="71"/>
    </location>
</feature>
<dbReference type="Gene3D" id="1.10.260.40">
    <property type="entry name" value="lambda repressor-like DNA-binding domains"/>
    <property type="match status" value="1"/>
</dbReference>
<dbReference type="PROSITE" id="PS50943">
    <property type="entry name" value="HTH_CROC1"/>
    <property type="match status" value="1"/>
</dbReference>
<reference evidence="2 3" key="1">
    <citation type="submission" date="2024-07" db="EMBL/GenBank/DDBJ databases">
        <title>Mealworm larvae gut microbial communities from Newark, Delaware, USA.</title>
        <authorList>
            <person name="Blenner M."/>
        </authorList>
    </citation>
    <scope>NUCLEOTIDE SEQUENCE [LARGE SCALE GENOMIC DNA]</scope>
    <source>
        <strain evidence="2 3">UD i117</strain>
    </source>
</reference>
<dbReference type="Pfam" id="PF01381">
    <property type="entry name" value="HTH_3"/>
    <property type="match status" value="1"/>
</dbReference>
<proteinExistence type="predicted"/>
<accession>A0ABV4EMV4</accession>
<comment type="caution">
    <text evidence="2">The sequence shown here is derived from an EMBL/GenBank/DDBJ whole genome shotgun (WGS) entry which is preliminary data.</text>
</comment>
<organism evidence="2 3">
    <name type="scientific">Brevibacterium epidermidis</name>
    <dbReference type="NCBI Taxonomy" id="1698"/>
    <lineage>
        <taxon>Bacteria</taxon>
        <taxon>Bacillati</taxon>
        <taxon>Actinomycetota</taxon>
        <taxon>Actinomycetes</taxon>
        <taxon>Micrococcales</taxon>
        <taxon>Brevibacteriaceae</taxon>
        <taxon>Brevibacterium</taxon>
    </lineage>
</organism>
<evidence type="ECO:0000313" key="3">
    <source>
        <dbReference type="Proteomes" id="UP001565435"/>
    </source>
</evidence>
<dbReference type="RefSeq" id="WP_370036909.1">
    <property type="nucleotide sequence ID" value="NZ_JBGBYS010000020.1"/>
</dbReference>
<keyword evidence="3" id="KW-1185">Reference proteome</keyword>
<dbReference type="InterPro" id="IPR010982">
    <property type="entry name" value="Lambda_DNA-bd_dom_sf"/>
</dbReference>
<dbReference type="Proteomes" id="UP001565435">
    <property type="component" value="Unassembled WGS sequence"/>
</dbReference>
<sequence>MTDSIYLPIGEAIRRARIEAELSQHDLADRLNSEYGGNWSQNKVSRVETEGRELSLQEFMSVVEALGIDALRGTYEIDQILGLSNEYAQSLKTAMLDAIDGLESAHKALTDGLS</sequence>
<dbReference type="EMBL" id="JBGBYS010000020">
    <property type="protein sequence ID" value="MEY9259883.1"/>
    <property type="molecule type" value="Genomic_DNA"/>
</dbReference>
<evidence type="ECO:0000313" key="2">
    <source>
        <dbReference type="EMBL" id="MEY9259883.1"/>
    </source>
</evidence>
<name>A0ABV4EMV4_BREEP</name>
<dbReference type="CDD" id="cd00093">
    <property type="entry name" value="HTH_XRE"/>
    <property type="match status" value="1"/>
</dbReference>
<dbReference type="SUPFAM" id="SSF47413">
    <property type="entry name" value="lambda repressor-like DNA-binding domains"/>
    <property type="match status" value="1"/>
</dbReference>
<dbReference type="InterPro" id="IPR001387">
    <property type="entry name" value="Cro/C1-type_HTH"/>
</dbReference>